<dbReference type="VEuPathDB" id="FungiDB:GMDG_04961"/>
<proteinExistence type="inferred from homology"/>
<dbReference type="Proteomes" id="UP000077154">
    <property type="component" value="Unassembled WGS sequence"/>
</dbReference>
<name>A0A177A2A6_9PEZI</name>
<dbReference type="InterPro" id="IPR050164">
    <property type="entry name" value="Peptidase_C19"/>
</dbReference>
<dbReference type="EC" id="3.4.19.12" evidence="6"/>
<dbReference type="GO" id="GO:0005829">
    <property type="term" value="C:cytosol"/>
    <property type="evidence" value="ECO:0007669"/>
    <property type="project" value="TreeGrafter"/>
</dbReference>
<feature type="compositionally biased region" description="Polar residues" evidence="7">
    <location>
        <begin position="278"/>
        <end position="289"/>
    </location>
</feature>
<feature type="region of interest" description="Disordered" evidence="7">
    <location>
        <begin position="1"/>
        <end position="38"/>
    </location>
</feature>
<feature type="compositionally biased region" description="Polar residues" evidence="7">
    <location>
        <begin position="252"/>
        <end position="262"/>
    </location>
</feature>
<feature type="domain" description="USP" evidence="8">
    <location>
        <begin position="423"/>
        <end position="803"/>
    </location>
</feature>
<organism evidence="9">
    <name type="scientific">Pseudogymnoascus destructans</name>
    <dbReference type="NCBI Taxonomy" id="655981"/>
    <lineage>
        <taxon>Eukaryota</taxon>
        <taxon>Fungi</taxon>
        <taxon>Dikarya</taxon>
        <taxon>Ascomycota</taxon>
        <taxon>Pezizomycotina</taxon>
        <taxon>Leotiomycetes</taxon>
        <taxon>Thelebolales</taxon>
        <taxon>Thelebolaceae</taxon>
        <taxon>Pseudogymnoascus</taxon>
    </lineage>
</organism>
<dbReference type="Gene3D" id="3.90.70.10">
    <property type="entry name" value="Cysteine proteinases"/>
    <property type="match status" value="1"/>
</dbReference>
<dbReference type="PROSITE" id="PS50235">
    <property type="entry name" value="USP_3"/>
    <property type="match status" value="1"/>
</dbReference>
<dbReference type="CDD" id="cd02257">
    <property type="entry name" value="Peptidase_C19"/>
    <property type="match status" value="1"/>
</dbReference>
<keyword evidence="2 6" id="KW-0645">Protease</keyword>
<dbReference type="GO" id="GO:0016579">
    <property type="term" value="P:protein deubiquitination"/>
    <property type="evidence" value="ECO:0007669"/>
    <property type="project" value="InterPro"/>
</dbReference>
<feature type="compositionally biased region" description="Low complexity" evidence="7">
    <location>
        <begin position="267"/>
        <end position="277"/>
    </location>
</feature>
<dbReference type="InterPro" id="IPR018200">
    <property type="entry name" value="USP_CS"/>
</dbReference>
<dbReference type="GO" id="GO:0006508">
    <property type="term" value="P:proteolysis"/>
    <property type="evidence" value="ECO:0007669"/>
    <property type="project" value="UniProtKB-KW"/>
</dbReference>
<dbReference type="InterPro" id="IPR028889">
    <property type="entry name" value="USP"/>
</dbReference>
<dbReference type="GO" id="GO:0004843">
    <property type="term" value="F:cysteine-type deubiquitinase activity"/>
    <property type="evidence" value="ECO:0007669"/>
    <property type="project" value="UniProtKB-UniRule"/>
</dbReference>
<dbReference type="PANTHER" id="PTHR24006:SF687">
    <property type="entry name" value="UBIQUITIN CARBOXYL-TERMINAL HYDROLASE 10"/>
    <property type="match status" value="1"/>
</dbReference>
<evidence type="ECO:0000313" key="9">
    <source>
        <dbReference type="EMBL" id="OAF55401.1"/>
    </source>
</evidence>
<comment type="catalytic activity">
    <reaction evidence="1 6">
        <text>Thiol-dependent hydrolysis of ester, thioester, amide, peptide and isopeptide bonds formed by the C-terminal Gly of ubiquitin (a 76-residue protein attached to proteins as an intracellular targeting signal).</text>
        <dbReference type="EC" id="3.4.19.12"/>
    </reaction>
</comment>
<evidence type="ECO:0000259" key="8">
    <source>
        <dbReference type="PROSITE" id="PS50235"/>
    </source>
</evidence>
<dbReference type="Pfam" id="PF00443">
    <property type="entry name" value="UCH"/>
    <property type="match status" value="1"/>
</dbReference>
<evidence type="ECO:0000256" key="6">
    <source>
        <dbReference type="RuleBase" id="RU366025"/>
    </source>
</evidence>
<evidence type="ECO:0000256" key="1">
    <source>
        <dbReference type="ARBA" id="ARBA00000707"/>
    </source>
</evidence>
<comment type="similarity">
    <text evidence="6">Belongs to the peptidase C19 family.</text>
</comment>
<evidence type="ECO:0000256" key="2">
    <source>
        <dbReference type="ARBA" id="ARBA00022670"/>
    </source>
</evidence>
<feature type="region of interest" description="Disordered" evidence="7">
    <location>
        <begin position="157"/>
        <end position="370"/>
    </location>
</feature>
<dbReference type="EMBL" id="KV441409">
    <property type="protein sequence ID" value="OAF55401.1"/>
    <property type="molecule type" value="Genomic_DNA"/>
</dbReference>
<accession>A0A177A2A6</accession>
<sequence>MMNSRHLPAGQGMHHDNRRRQYNQHGQHNQHYQQHQQPPQQMYNAYYNQPYYPQQPPPPQYYNAGMPPNQYNPYVVYRGSPSMPYQQYQIPPVMSTPPYPHPLQPPAVVTTPYQPHVPTTPSSTRSSYIAPATIPAPAAPPPVAEVIAPAQLPPTFIPQLGAPLTPPVQEAPQFPTETSDEESSETRIPYWPQLPWHSRPDLPWPARLAKQKKRKTAPKQSTVVEQKDVQQSGQSDSTVSNTVDTTEASVPRSETPSTTQAPSEHAPSTNPTTPSSSQATLQPAVSSAKSAHRHVPPPIMPALPRVQAKQSPISAEAKSDSPKGPPQDKKPDSDAVANGPDVQAPQADAEAATAEPTPAPSGPKSWANLFKGPTQATRLDTGVSGSSTTAAGFAKSNNESLADALVSFNANIHSGKISFLEPRGLVNTGNMCYMNSVLQVLVFCVPFYELLDQVGKRAAHSFKSDTPLIDAMIMFMREFPIIDSAVSVEKLRMRLKDNELEKYGDAFTPDFVYEVIRTLPRFASMRRGHQQDTEEFLGFLLEGLHDECVQVMQSTSSVDGSPIVPSSPAVSQAGSVFGEGANGWLEVGPKQKAAITRSSGTRLDSPITKIFGGTLRSVLRVPGLKDSVTMEPYQPLQLDIHLPSVHNIIDALKGLTKPETITGDFKSPRGSNVTATKQVSIETLPPMLILHLKRFQYDNSGGTQKIWKKVGYPLELEIPKEVFARQKQGGILNHGGLPRYRLTAVVYHHGKNASGGHYTVDVRRQDGREWVRLDDTVIRRVKSEDVAEGGSEEDPKVLAAALEAHNRDTIPMANIFAGMKMDDEDEEASEWKQVNGEKVNGAGKKWASVANGVAAPAGKKTAAEKFGIKDNKVAYLLFYQKIE</sequence>
<dbReference type="SUPFAM" id="SSF54001">
    <property type="entry name" value="Cysteine proteinases"/>
    <property type="match status" value="1"/>
</dbReference>
<dbReference type="AlphaFoldDB" id="A0A177A2A6"/>
<dbReference type="PANTHER" id="PTHR24006">
    <property type="entry name" value="UBIQUITIN CARBOXYL-TERMINAL HYDROLASE"/>
    <property type="match status" value="1"/>
</dbReference>
<feature type="compositionally biased region" description="Low complexity" evidence="7">
    <location>
        <begin position="235"/>
        <end position="246"/>
    </location>
</feature>
<dbReference type="OrthoDB" id="429671at2759"/>
<feature type="compositionally biased region" description="Low complexity" evidence="7">
    <location>
        <begin position="340"/>
        <end position="356"/>
    </location>
</feature>
<gene>
    <name evidence="9" type="ORF">VC83_08320</name>
</gene>
<feature type="compositionally biased region" description="Low complexity" evidence="7">
    <location>
        <begin position="23"/>
        <end position="38"/>
    </location>
</feature>
<evidence type="ECO:0000256" key="7">
    <source>
        <dbReference type="SAM" id="MobiDB-lite"/>
    </source>
</evidence>
<dbReference type="PROSITE" id="PS00973">
    <property type="entry name" value="USP_2"/>
    <property type="match status" value="1"/>
</dbReference>
<dbReference type="GO" id="GO:0005634">
    <property type="term" value="C:nucleus"/>
    <property type="evidence" value="ECO:0007669"/>
    <property type="project" value="TreeGrafter"/>
</dbReference>
<evidence type="ECO:0000256" key="5">
    <source>
        <dbReference type="ARBA" id="ARBA00022807"/>
    </source>
</evidence>
<evidence type="ECO:0000256" key="3">
    <source>
        <dbReference type="ARBA" id="ARBA00022786"/>
    </source>
</evidence>
<dbReference type="InterPro" id="IPR038765">
    <property type="entry name" value="Papain-like_cys_pep_sf"/>
</dbReference>
<protein>
    <recommendedName>
        <fullName evidence="6">Ubiquitin carboxyl-terminal hydrolase</fullName>
        <ecNumber evidence="6">3.4.19.12</ecNumber>
    </recommendedName>
</protein>
<keyword evidence="5 6" id="KW-0788">Thiol protease</keyword>
<feature type="compositionally biased region" description="Polar residues" evidence="7">
    <location>
        <begin position="218"/>
        <end position="234"/>
    </location>
</feature>
<keyword evidence="4 6" id="KW-0378">Hydrolase</keyword>
<dbReference type="RefSeq" id="XP_024320701.1">
    <property type="nucleotide sequence ID" value="XM_024471875.1"/>
</dbReference>
<reference evidence="9" key="1">
    <citation type="submission" date="2016-03" db="EMBL/GenBank/DDBJ databases">
        <title>Updated assembly of Pseudogymnoascus destructans, the fungus causing white-nose syndrome of bats.</title>
        <authorList>
            <person name="Palmer J.M."/>
            <person name="Drees K.P."/>
            <person name="Foster J.T."/>
            <person name="Lindner D.L."/>
        </authorList>
    </citation>
    <scope>NUCLEOTIDE SEQUENCE [LARGE SCALE GENOMIC DNA]</scope>
    <source>
        <strain evidence="9">20631-21</strain>
    </source>
</reference>
<dbReference type="InterPro" id="IPR001394">
    <property type="entry name" value="Peptidase_C19_UCH"/>
</dbReference>
<feature type="compositionally biased region" description="Basic and acidic residues" evidence="7">
    <location>
        <begin position="317"/>
        <end position="333"/>
    </location>
</feature>
<keyword evidence="3 6" id="KW-0833">Ubl conjugation pathway</keyword>
<dbReference type="PROSITE" id="PS00972">
    <property type="entry name" value="USP_1"/>
    <property type="match status" value="1"/>
</dbReference>
<dbReference type="GeneID" id="36291362"/>
<dbReference type="eggNOG" id="KOG1871">
    <property type="taxonomic scope" value="Eukaryota"/>
</dbReference>
<evidence type="ECO:0000256" key="4">
    <source>
        <dbReference type="ARBA" id="ARBA00022801"/>
    </source>
</evidence>